<evidence type="ECO:0000256" key="1">
    <source>
        <dbReference type="ARBA" id="ARBA00022987"/>
    </source>
</evidence>
<evidence type="ECO:0000256" key="2">
    <source>
        <dbReference type="ARBA" id="ARBA00035108"/>
    </source>
</evidence>
<comment type="caution">
    <text evidence="4">The sequence shown here is derived from an EMBL/GenBank/DDBJ whole genome shotgun (WGS) entry which is preliminary data.</text>
</comment>
<evidence type="ECO:0000256" key="3">
    <source>
        <dbReference type="ARBA" id="ARBA00035643"/>
    </source>
</evidence>
<accession>A0ABV7A7M3</accession>
<sequence length="256" mass="29485">MSEEQGIYVFCCIQTDEEASFGTVEFEGEEREIRTIHYKDAAMVVTEVPMKIYHPSRENLMMHQQVISTVMEKSDTVVPISFGNVFHTDEDVAALAESLYPQLEKLFPKIKGKIEVGLKVIGKKEWLEKNINQNENVAKKKQVVQSKSEAAGYFDRIQLGEMAKDFFQGMQSEMETEIHEPLKPLAEAAKTNDPIGEKMLLNAAYLIDHDKEAEFDEMVNELHDQWQDRVDFKYTGPWPAYNFINIKLKVEEQETP</sequence>
<dbReference type="Pfam" id="PF06386">
    <property type="entry name" value="GvpL_GvpF"/>
    <property type="match status" value="1"/>
</dbReference>
<evidence type="ECO:0000313" key="5">
    <source>
        <dbReference type="Proteomes" id="UP001595387"/>
    </source>
</evidence>
<evidence type="ECO:0000313" key="4">
    <source>
        <dbReference type="EMBL" id="MFC2948863.1"/>
    </source>
</evidence>
<protein>
    <submittedName>
        <fullName evidence="4">GvpL/GvpF family gas vesicle protein</fullName>
    </submittedName>
</protein>
<dbReference type="PANTHER" id="PTHR36852">
    <property type="entry name" value="PROTEIN GVPL 2"/>
    <property type="match status" value="1"/>
</dbReference>
<dbReference type="PANTHER" id="PTHR36852:SF1">
    <property type="entry name" value="PROTEIN GVPL 2"/>
    <property type="match status" value="1"/>
</dbReference>
<organism evidence="4 5">
    <name type="scientific">Virgibacillus sediminis</name>
    <dbReference type="NCBI Taxonomy" id="202260"/>
    <lineage>
        <taxon>Bacteria</taxon>
        <taxon>Bacillati</taxon>
        <taxon>Bacillota</taxon>
        <taxon>Bacilli</taxon>
        <taxon>Bacillales</taxon>
        <taxon>Bacillaceae</taxon>
        <taxon>Virgibacillus</taxon>
    </lineage>
</organism>
<proteinExistence type="inferred from homology"/>
<keyword evidence="5" id="KW-1185">Reference proteome</keyword>
<dbReference type="InterPro" id="IPR009430">
    <property type="entry name" value="GvpL/GvpF"/>
</dbReference>
<name>A0ABV7A7M3_9BACI</name>
<keyword evidence="1" id="KW-0304">Gas vesicle</keyword>
<gene>
    <name evidence="4" type="ORF">ACFODW_11010</name>
</gene>
<dbReference type="EMBL" id="JBHRRZ010000017">
    <property type="protein sequence ID" value="MFC2948863.1"/>
    <property type="molecule type" value="Genomic_DNA"/>
</dbReference>
<comment type="subcellular location">
    <subcellularLocation>
        <location evidence="2">Gas vesicle</location>
    </subcellularLocation>
</comment>
<reference evidence="5" key="1">
    <citation type="journal article" date="2019" name="Int. J. Syst. Evol. Microbiol.">
        <title>The Global Catalogue of Microorganisms (GCM) 10K type strain sequencing project: providing services to taxonomists for standard genome sequencing and annotation.</title>
        <authorList>
            <consortium name="The Broad Institute Genomics Platform"/>
            <consortium name="The Broad Institute Genome Sequencing Center for Infectious Disease"/>
            <person name="Wu L."/>
            <person name="Ma J."/>
        </authorList>
    </citation>
    <scope>NUCLEOTIDE SEQUENCE [LARGE SCALE GENOMIC DNA]</scope>
    <source>
        <strain evidence="5">KCTC 13193</strain>
    </source>
</reference>
<dbReference type="RefSeq" id="WP_390306331.1">
    <property type="nucleotide sequence ID" value="NZ_JBHRRZ010000017.1"/>
</dbReference>
<comment type="similarity">
    <text evidence="3">Belongs to the gas vesicle GvpF/GvpL family.</text>
</comment>
<dbReference type="Proteomes" id="UP001595387">
    <property type="component" value="Unassembled WGS sequence"/>
</dbReference>